<evidence type="ECO:0000256" key="3">
    <source>
        <dbReference type="ARBA" id="ARBA00022692"/>
    </source>
</evidence>
<dbReference type="PANTHER" id="PTHR42718:SF9">
    <property type="entry name" value="MAJOR FACILITATOR SUPERFAMILY MULTIDRUG TRANSPORTER MFSC"/>
    <property type="match status" value="1"/>
</dbReference>
<feature type="transmembrane region" description="Helical" evidence="6">
    <location>
        <begin position="358"/>
        <end position="377"/>
    </location>
</feature>
<feature type="transmembrane region" description="Helical" evidence="6">
    <location>
        <begin position="170"/>
        <end position="190"/>
    </location>
</feature>
<dbReference type="GO" id="GO:0005886">
    <property type="term" value="C:plasma membrane"/>
    <property type="evidence" value="ECO:0007669"/>
    <property type="project" value="UniProtKB-SubCell"/>
</dbReference>
<reference evidence="8" key="1">
    <citation type="journal article" date="2014" name="Int. J. Syst. Evol. Microbiol.">
        <title>Complete genome sequence of Corynebacterium casei LMG S-19264T (=DSM 44701T), isolated from a smear-ripened cheese.</title>
        <authorList>
            <consortium name="US DOE Joint Genome Institute (JGI-PGF)"/>
            <person name="Walter F."/>
            <person name="Albersmeier A."/>
            <person name="Kalinowski J."/>
            <person name="Ruckert C."/>
        </authorList>
    </citation>
    <scope>NUCLEOTIDE SEQUENCE</scope>
    <source>
        <strain evidence="8">JCM 3051</strain>
    </source>
</reference>
<dbReference type="SUPFAM" id="SSF103473">
    <property type="entry name" value="MFS general substrate transporter"/>
    <property type="match status" value="1"/>
</dbReference>
<dbReference type="InterPro" id="IPR011701">
    <property type="entry name" value="MFS"/>
</dbReference>
<dbReference type="Gene3D" id="1.20.1720.10">
    <property type="entry name" value="Multidrug resistance protein D"/>
    <property type="match status" value="1"/>
</dbReference>
<feature type="transmembrane region" description="Helical" evidence="6">
    <location>
        <begin position="272"/>
        <end position="296"/>
    </location>
</feature>
<dbReference type="InterPro" id="IPR036259">
    <property type="entry name" value="MFS_trans_sf"/>
</dbReference>
<feature type="transmembrane region" description="Helical" evidence="6">
    <location>
        <begin position="234"/>
        <end position="251"/>
    </location>
</feature>
<keyword evidence="4 6" id="KW-1133">Transmembrane helix</keyword>
<keyword evidence="3 6" id="KW-0812">Transmembrane</keyword>
<feature type="transmembrane region" description="Helical" evidence="6">
    <location>
        <begin position="79"/>
        <end position="97"/>
    </location>
</feature>
<evidence type="ECO:0000256" key="4">
    <source>
        <dbReference type="ARBA" id="ARBA00022989"/>
    </source>
</evidence>
<dbReference type="AlphaFoldDB" id="A0A8H9GLZ6"/>
<proteinExistence type="predicted"/>
<gene>
    <name evidence="8" type="ORF">GCM10010102_34380</name>
</gene>
<feature type="transmembrane region" description="Helical" evidence="6">
    <location>
        <begin position="425"/>
        <end position="447"/>
    </location>
</feature>
<protein>
    <submittedName>
        <fullName evidence="8">MFS transporter</fullName>
    </submittedName>
</protein>
<evidence type="ECO:0000256" key="5">
    <source>
        <dbReference type="ARBA" id="ARBA00023136"/>
    </source>
</evidence>
<comment type="caution">
    <text evidence="8">The sequence shown here is derived from an EMBL/GenBank/DDBJ whole genome shotgun (WGS) entry which is preliminary data.</text>
</comment>
<feature type="transmembrane region" description="Helical" evidence="6">
    <location>
        <begin position="398"/>
        <end position="419"/>
    </location>
</feature>
<feature type="transmembrane region" description="Helical" evidence="6">
    <location>
        <begin position="137"/>
        <end position="158"/>
    </location>
</feature>
<feature type="transmembrane region" description="Helical" evidence="6">
    <location>
        <begin position="308"/>
        <end position="326"/>
    </location>
</feature>
<evidence type="ECO:0000313" key="8">
    <source>
        <dbReference type="EMBL" id="GGM36185.1"/>
    </source>
</evidence>
<evidence type="ECO:0000256" key="6">
    <source>
        <dbReference type="SAM" id="Phobius"/>
    </source>
</evidence>
<keyword evidence="2" id="KW-0813">Transport</keyword>
<dbReference type="Pfam" id="PF07690">
    <property type="entry name" value="MFS_1"/>
    <property type="match status" value="1"/>
</dbReference>
<evidence type="ECO:0000256" key="1">
    <source>
        <dbReference type="ARBA" id="ARBA00004651"/>
    </source>
</evidence>
<dbReference type="RefSeq" id="WP_171104384.1">
    <property type="nucleotide sequence ID" value="NZ_BMPT01000016.1"/>
</dbReference>
<organism evidence="8 9">
    <name type="scientific">Promicromonospora citrea</name>
    <dbReference type="NCBI Taxonomy" id="43677"/>
    <lineage>
        <taxon>Bacteria</taxon>
        <taxon>Bacillati</taxon>
        <taxon>Actinomycetota</taxon>
        <taxon>Actinomycetes</taxon>
        <taxon>Micrococcales</taxon>
        <taxon>Promicromonosporaceae</taxon>
        <taxon>Promicromonospora</taxon>
    </lineage>
</organism>
<keyword evidence="9" id="KW-1185">Reference proteome</keyword>
<reference evidence="8" key="2">
    <citation type="submission" date="2020-09" db="EMBL/GenBank/DDBJ databases">
        <authorList>
            <person name="Sun Q."/>
            <person name="Ohkuma M."/>
        </authorList>
    </citation>
    <scope>NUCLEOTIDE SEQUENCE</scope>
    <source>
        <strain evidence="8">JCM 3051</strain>
    </source>
</reference>
<evidence type="ECO:0000259" key="7">
    <source>
        <dbReference type="PROSITE" id="PS50850"/>
    </source>
</evidence>
<dbReference type="EMBL" id="BMPT01000016">
    <property type="protein sequence ID" value="GGM36185.1"/>
    <property type="molecule type" value="Genomic_DNA"/>
</dbReference>
<name>A0A8H9GLZ6_9MICO</name>
<comment type="subcellular location">
    <subcellularLocation>
        <location evidence="1">Cell membrane</location>
        <topology evidence="1">Multi-pass membrane protein</topology>
    </subcellularLocation>
</comment>
<keyword evidence="5 6" id="KW-0472">Membrane</keyword>
<feature type="transmembrane region" description="Helical" evidence="6">
    <location>
        <begin position="210"/>
        <end position="228"/>
    </location>
</feature>
<dbReference type="Proteomes" id="UP000655589">
    <property type="component" value="Unassembled WGS sequence"/>
</dbReference>
<evidence type="ECO:0000256" key="2">
    <source>
        <dbReference type="ARBA" id="ARBA00022448"/>
    </source>
</evidence>
<dbReference type="PROSITE" id="PS50850">
    <property type="entry name" value="MFS"/>
    <property type="match status" value="1"/>
</dbReference>
<dbReference type="Gene3D" id="1.20.1250.20">
    <property type="entry name" value="MFS general substrate transporter like domains"/>
    <property type="match status" value="1"/>
</dbReference>
<accession>A0A8H9GLZ6</accession>
<feature type="domain" description="Major facilitator superfamily (MFS) profile" evidence="7">
    <location>
        <begin position="13"/>
        <end position="452"/>
    </location>
</feature>
<feature type="transmembrane region" description="Helical" evidence="6">
    <location>
        <begin position="333"/>
        <end position="352"/>
    </location>
</feature>
<evidence type="ECO:0000313" key="9">
    <source>
        <dbReference type="Proteomes" id="UP000655589"/>
    </source>
</evidence>
<dbReference type="InterPro" id="IPR020846">
    <property type="entry name" value="MFS_dom"/>
</dbReference>
<sequence length="462" mass="47760">MSAPSAVGFGGRFGAPVLIGPALNPINTTMISVALVPIARATHTSASVVIWLVAGLYIVSSVFQPTMGKLADLFGPRRVYLAGLVIAGVGGLVPLLAPTFAGALVARLAIGIGTSSAYPAAMTIIRDQEKRLDRKAPQVLLSGLSISGLVTAAIGPVLGGLLLQHFTWQSIFLVNVPFAALTIVLTLLWLPSDRTRSGARGTVGVRSLDLPGMLLFAVGITSAVFFFLHLETRALWLVAVAVVALVGLVLWERGQQAPFVDVRMLASNHALTATYARLFLVYTGIYLVVYGFTQWAQAVAGYTSDAAGLLQLPSAVGAAVTSLAIARTPRVRGPLLVAATASVVGGVFLLFLDVGSPVWFLLVIMGLFGVAQGLSSVSNQAVLFRRAPAAQIGSASGLSRTSVQIGAIAASSILGPVFGDAPSDQGMHVIAIVVLALAAGALLVTVADRSLRRSVNEPSASL</sequence>
<dbReference type="PANTHER" id="PTHR42718">
    <property type="entry name" value="MAJOR FACILITATOR SUPERFAMILY MULTIDRUG TRANSPORTER MFSC"/>
    <property type="match status" value="1"/>
</dbReference>
<dbReference type="GO" id="GO:0022857">
    <property type="term" value="F:transmembrane transporter activity"/>
    <property type="evidence" value="ECO:0007669"/>
    <property type="project" value="InterPro"/>
</dbReference>
<feature type="transmembrane region" description="Helical" evidence="6">
    <location>
        <begin position="48"/>
        <end position="67"/>
    </location>
</feature>